<name>E4XMA9_OIKDI</name>
<proteinExistence type="predicted"/>
<protein>
    <submittedName>
        <fullName evidence="1">Uncharacterized protein</fullName>
    </submittedName>
</protein>
<gene>
    <name evidence="1" type="ORF">GSOID_T00015295001</name>
</gene>
<dbReference type="AlphaFoldDB" id="E4XMA9"/>
<evidence type="ECO:0000313" key="2">
    <source>
        <dbReference type="Proteomes" id="UP000001307"/>
    </source>
</evidence>
<accession>E4XMA9</accession>
<dbReference type="EMBL" id="FN653076">
    <property type="protein sequence ID" value="CBY11116.1"/>
    <property type="molecule type" value="Genomic_DNA"/>
</dbReference>
<organism evidence="1">
    <name type="scientific">Oikopleura dioica</name>
    <name type="common">Tunicate</name>
    <dbReference type="NCBI Taxonomy" id="34765"/>
    <lineage>
        <taxon>Eukaryota</taxon>
        <taxon>Metazoa</taxon>
        <taxon>Chordata</taxon>
        <taxon>Tunicata</taxon>
        <taxon>Appendicularia</taxon>
        <taxon>Copelata</taxon>
        <taxon>Oikopleuridae</taxon>
        <taxon>Oikopleura</taxon>
    </lineage>
</organism>
<reference evidence="1" key="1">
    <citation type="journal article" date="2010" name="Science">
        <title>Plasticity of animal genome architecture unmasked by rapid evolution of a pelagic tunicate.</title>
        <authorList>
            <person name="Denoeud F."/>
            <person name="Henriet S."/>
            <person name="Mungpakdee S."/>
            <person name="Aury J.M."/>
            <person name="Da Silva C."/>
            <person name="Brinkmann H."/>
            <person name="Mikhaleva J."/>
            <person name="Olsen L.C."/>
            <person name="Jubin C."/>
            <person name="Canestro C."/>
            <person name="Bouquet J.M."/>
            <person name="Danks G."/>
            <person name="Poulain J."/>
            <person name="Campsteijn C."/>
            <person name="Adamski M."/>
            <person name="Cross I."/>
            <person name="Yadetie F."/>
            <person name="Muffato M."/>
            <person name="Louis A."/>
            <person name="Butcher S."/>
            <person name="Tsagkogeorga G."/>
            <person name="Konrad A."/>
            <person name="Singh S."/>
            <person name="Jensen M.F."/>
            <person name="Cong E.H."/>
            <person name="Eikeseth-Otteraa H."/>
            <person name="Noel B."/>
            <person name="Anthouard V."/>
            <person name="Porcel B.M."/>
            <person name="Kachouri-Lafond R."/>
            <person name="Nishino A."/>
            <person name="Ugolini M."/>
            <person name="Chourrout P."/>
            <person name="Nishida H."/>
            <person name="Aasland R."/>
            <person name="Huzurbazar S."/>
            <person name="Westhof E."/>
            <person name="Delsuc F."/>
            <person name="Lehrach H."/>
            <person name="Reinhardt R."/>
            <person name="Weissenbach J."/>
            <person name="Roy S.W."/>
            <person name="Artiguenave F."/>
            <person name="Postlethwait J.H."/>
            <person name="Manak J.R."/>
            <person name="Thompson E.M."/>
            <person name="Jaillon O."/>
            <person name="Du Pasquier L."/>
            <person name="Boudinot P."/>
            <person name="Liberles D.A."/>
            <person name="Volff J.N."/>
            <person name="Philippe H."/>
            <person name="Lenhard B."/>
            <person name="Roest Crollius H."/>
            <person name="Wincker P."/>
            <person name="Chourrout D."/>
        </authorList>
    </citation>
    <scope>NUCLEOTIDE SEQUENCE [LARGE SCALE GENOMIC DNA]</scope>
</reference>
<dbReference type="InParanoid" id="E4XMA9"/>
<keyword evidence="2" id="KW-1185">Reference proteome</keyword>
<dbReference type="Proteomes" id="UP000001307">
    <property type="component" value="Unassembled WGS sequence"/>
</dbReference>
<evidence type="ECO:0000313" key="1">
    <source>
        <dbReference type="EMBL" id="CBY11116.1"/>
    </source>
</evidence>
<sequence length="370" mass="43048">MDSEDERYSAVLGKRKFANQAQFTFGNSYEVHNLWYFLICDWRTSWTLLYKTIDEKERNDIDEVVEKCNASFIKNIKGRDVSVISKIRSIISIPSSSTIFCLDDRNLTKSCNVSILKQNATKSVGQDLQNLPENVFDQKSSNLCVAISVTALLKFAIKKDLGFLDDYDFYSTEKILSILTLIVYPRSMAGLNLNPNKKEEEFQTNEIVLLLERLCEKTYLMETGWQIIRKLDQDIKDQPEMSKCKYHEVFLNENFLFTRPLTVTGAYLLPDHTIFFHQMVLDHVDDITDEYVIQNSSFDHDGPVLRIPKTREYYVNEDVMLQNNTGPGEYKYYGSNGKFMWLVNEDFGNTMKQKTWYLLPQAFSITLIPE</sequence>